<dbReference type="OpenTargets" id="ENSG00000189157"/>
<gene>
    <name evidence="2" type="primary">FAM47E</name>
</gene>
<sequence>MPASMFCLDDLGPHIELGPGGCISLSRKGHVQEWKMCKKGRRRHFTEKETLLSKVLEVLDPDRKLEDTWAYCQDTRKGMKEPTKLLKKHSTQVYLGPSKKTSVSNAGQWLYEEKPHKMDLLHENGPRPGLHEN</sequence>
<evidence type="ECO:0000313" key="2">
    <source>
        <dbReference type="Ensembl" id="ENSP00000422559.1"/>
    </source>
</evidence>
<reference evidence="2" key="5">
    <citation type="submission" date="2025-09" db="UniProtKB">
        <authorList>
            <consortium name="Ensembl"/>
        </authorList>
    </citation>
    <scope>IDENTIFICATION</scope>
</reference>
<proteinExistence type="evidence at protein level"/>
<reference evidence="2 3" key="1">
    <citation type="journal article" date="2001" name="Nature">
        <title>Initial sequencing and analysis of the human genome.</title>
        <authorList>
            <consortium name="International Human Genome Sequencing Consortium"/>
            <person name="Lander E.S."/>
            <person name="Linton L.M."/>
            <person name="Birren B."/>
            <person name="Nusbaum C."/>
            <person name="Zody M.C."/>
            <person name="Baldwin J."/>
            <person name="Devon K."/>
            <person name="Dewar K."/>
            <person name="Doyle M."/>
            <person name="FitzHugh W."/>
            <person name="Funke R."/>
            <person name="Gage D."/>
            <person name="Harris K."/>
            <person name="Heaford A."/>
            <person name="Howland J."/>
            <person name="Kann L."/>
            <person name="Lehoczky J."/>
            <person name="LeVine R."/>
            <person name="McEwan P."/>
            <person name="McKernan K."/>
            <person name="Meldrim J."/>
            <person name="Mesirov J.P."/>
            <person name="Miranda C."/>
            <person name="Morris W."/>
            <person name="Naylor J."/>
            <person name="Raymond C."/>
            <person name="Rosetti M."/>
            <person name="Santos R."/>
            <person name="Sheridan A."/>
            <person name="Sougnez C."/>
            <person name="Stange-Thomann N."/>
            <person name="Stojanovic N."/>
            <person name="Subramanian A."/>
            <person name="Wyman D."/>
            <person name="Rogers J."/>
            <person name="Sulston J."/>
            <person name="Ainscough R."/>
            <person name="Beck S."/>
            <person name="Bentley D."/>
            <person name="Burton J."/>
            <person name="Clee C."/>
            <person name="Carter N."/>
            <person name="Coulson A."/>
            <person name="Deadman R."/>
            <person name="Deloukas P."/>
            <person name="Dunham A."/>
            <person name="Dunham I."/>
            <person name="Durbin R."/>
            <person name="French L."/>
            <person name="Grafham D."/>
            <person name="Gregory S."/>
            <person name="Hubbard T."/>
            <person name="Humphray S."/>
            <person name="Hunt A."/>
            <person name="Jones M."/>
            <person name="Lloyd C."/>
            <person name="McMurray A."/>
            <person name="Matthews L."/>
            <person name="Mercer S."/>
            <person name="Milne S."/>
            <person name="Mullikin J.C."/>
            <person name="Mungall A."/>
            <person name="Plumb R."/>
            <person name="Ross M."/>
            <person name="Shownkeen R."/>
            <person name="Sims S."/>
            <person name="Waterston R.H."/>
            <person name="Wilson R.K."/>
            <person name="Hillier L.W."/>
            <person name="McPherson J.D."/>
            <person name="Marra M.A."/>
            <person name="Mardis E.R."/>
            <person name="Fulton L.A."/>
            <person name="Chinwalla A.T."/>
            <person name="Pepin K.H."/>
            <person name="Gish W.R."/>
            <person name="Chissoe S.L."/>
            <person name="Wendl M.C."/>
            <person name="Delehaunty K.D."/>
            <person name="Miner T.L."/>
            <person name="Delehaunty A."/>
            <person name="Kramer J.B."/>
            <person name="Cook L.L."/>
            <person name="Fulton R.S."/>
            <person name="Johnson D.L."/>
            <person name="Minx P.J."/>
            <person name="Clifton S.W."/>
            <person name="Hawkins T."/>
            <person name="Branscomb E."/>
            <person name="Predki P."/>
            <person name="Richardson P."/>
            <person name="Wenning S."/>
            <person name="Slezak T."/>
            <person name="Doggett N."/>
            <person name="Cheng J.F."/>
            <person name="Olsen A."/>
            <person name="Lucas S."/>
            <person name="Elkin C."/>
            <person name="Uberbacher E."/>
            <person name="Frazier M."/>
            <person name="Gibbs R.A."/>
            <person name="Muzny D.M."/>
            <person name="Scherer S.E."/>
            <person name="Bouck J.B."/>
            <person name="Sodergren E.J."/>
            <person name="Worley K.C."/>
            <person name="Rives C.M."/>
            <person name="Gorrell J.H."/>
            <person name="Metzker M.L."/>
            <person name="Naylor S.L."/>
            <person name="Kucherlapati R.S."/>
            <person name="Nelson D.L."/>
            <person name="Weinstock G.M."/>
            <person name="Sakaki Y."/>
            <person name="Fujiyama A."/>
            <person name="Hattori M."/>
            <person name="Yada T."/>
            <person name="Toyoda A."/>
            <person name="Itoh T."/>
            <person name="Kawagoe C."/>
            <person name="Watanabe H."/>
            <person name="Totoki Y."/>
            <person name="Taylor T."/>
            <person name="Weissenbach J."/>
            <person name="Heilig R."/>
            <person name="Saurin W."/>
            <person name="Artiguenave F."/>
            <person name="Brottier P."/>
            <person name="Bruls T."/>
            <person name="Pelletier E."/>
            <person name="Robert C."/>
            <person name="Wincker P."/>
            <person name="Smith D.R."/>
            <person name="Doucette-Stamm L."/>
            <person name="Rubenfield M."/>
            <person name="Weinstock K."/>
            <person name="Lee H.M."/>
            <person name="Dubois J."/>
            <person name="Rosenthal A."/>
            <person name="Platzer M."/>
            <person name="Nyakatura G."/>
            <person name="Taudien S."/>
            <person name="Rump A."/>
            <person name="Yang H."/>
            <person name="Yu J."/>
            <person name="Wang J."/>
            <person name="Huang G."/>
            <person name="Gu J."/>
            <person name="Hood L."/>
            <person name="Rowen L."/>
            <person name="Madan A."/>
            <person name="Qin S."/>
            <person name="Davis R.W."/>
            <person name="Federspiel N.A."/>
            <person name="Abola A.P."/>
            <person name="Proctor M.J."/>
            <person name="Myers R.M."/>
            <person name="Schmutz J."/>
            <person name="Dickson M."/>
            <person name="Grimwood J."/>
            <person name="Cox D.R."/>
            <person name="Olson M.V."/>
            <person name="Kaul R."/>
            <person name="Raymond C."/>
            <person name="Shimizu N."/>
            <person name="Kawasaki K."/>
            <person name="Minoshima S."/>
            <person name="Evans G.A."/>
            <person name="Athanasiou M."/>
            <person name="Schultz R."/>
            <person name="Roe B.A."/>
            <person name="Chen F."/>
            <person name="Pan H."/>
            <person name="Ramser J."/>
            <person name="Lehrach H."/>
            <person name="Reinhardt R."/>
            <person name="McCombie W.R."/>
            <person name="de la Bastide M."/>
            <person name="Dedhia N."/>
            <person name="Blocker H."/>
            <person name="Hornischer K."/>
            <person name="Nordsiek G."/>
            <person name="Agarwala R."/>
            <person name="Aravind L."/>
            <person name="Bailey J.A."/>
            <person name="Bateman A."/>
            <person name="Batzoglou S."/>
            <person name="Birney E."/>
            <person name="Bork P."/>
            <person name="Brown D.G."/>
            <person name="Burge C.B."/>
            <person name="Cerutti L."/>
            <person name="Chen H.C."/>
            <person name="Church D."/>
            <person name="Clamp M."/>
            <person name="Copley R.R."/>
            <person name="Doerks T."/>
            <person name="Eddy S.R."/>
            <person name="Eichler E.E."/>
            <person name="Furey T.S."/>
            <person name="Galagan J."/>
            <person name="Gilbert J.G."/>
            <person name="Harmon C."/>
            <person name="Hayashizaki Y."/>
            <person name="Haussler D."/>
            <person name="Hermjakob H."/>
            <person name="Hokamp K."/>
            <person name="Jang W."/>
            <person name="Johnson L.S."/>
            <person name="Jones T.A."/>
            <person name="Kasif S."/>
            <person name="Kaspryzk A."/>
            <person name="Kennedy S."/>
            <person name="Kent W.J."/>
            <person name="Kitts P."/>
            <person name="Koonin E.V."/>
            <person name="Korf I."/>
            <person name="Kulp D."/>
            <person name="Lancet D."/>
            <person name="Lowe T.M."/>
            <person name="McLysaght A."/>
            <person name="Mikkelsen T."/>
            <person name="Moran J.V."/>
            <person name="Mulder N."/>
            <person name="Pollara V.J."/>
            <person name="Ponting C.P."/>
            <person name="Schuler G."/>
            <person name="Schultz J."/>
            <person name="Slater G."/>
            <person name="Smit A.F."/>
            <person name="Stupka E."/>
            <person name="Szustakowski J."/>
            <person name="Thierry-Mieg D."/>
            <person name="Thierry-Mieg J."/>
            <person name="Wagner L."/>
            <person name="Wallis J."/>
            <person name="Wheeler R."/>
            <person name="Williams A."/>
            <person name="Wolf Y.I."/>
            <person name="Wolfe K.H."/>
            <person name="Yang S.P."/>
            <person name="Yeh R.F."/>
            <person name="Collins F."/>
            <person name="Guyer M.S."/>
            <person name="Peterson J."/>
            <person name="Felsenfeld A."/>
            <person name="Wetterstrand K.A."/>
            <person name="Patrinos A."/>
            <person name="Morgan M.J."/>
            <person name="de Jong P."/>
            <person name="Catanese J.J."/>
            <person name="Osoegawa K."/>
            <person name="Shizuya H."/>
            <person name="Choi S."/>
            <person name="Chen Y.J."/>
        </authorList>
    </citation>
    <scope>NUCLEOTIDE SEQUENCE [LARGE SCALE GENOMIC DNA]</scope>
</reference>
<dbReference type="InterPro" id="IPR032743">
    <property type="entry name" value="FAM47"/>
</dbReference>
<dbReference type="ProteomicsDB" id="13729"/>
<dbReference type="GeneTree" id="ENSGT00940000162425"/>
<dbReference type="Ensembl" id="ENST00000512895.5">
    <property type="protein sequence ID" value="ENSP00000422559.1"/>
    <property type="gene ID" value="ENSG00000189157.15"/>
</dbReference>
<evidence type="ECO:0000313" key="3">
    <source>
        <dbReference type="Proteomes" id="UP000005640"/>
    </source>
</evidence>
<dbReference type="PANTHER" id="PTHR46449:SF3">
    <property type="entry name" value="PROTEIN FAM47E"/>
    <property type="match status" value="1"/>
</dbReference>
<dbReference type="HOGENOM" id="CLU_1911417_0_0_1"/>
<dbReference type="OrthoDB" id="6755972at2759"/>
<name>D6RBT2_HUMAN</name>
<evidence type="ECO:0007829" key="4">
    <source>
        <dbReference type="ProteomicsDB" id="D6RBT2"/>
    </source>
</evidence>
<feature type="non-terminal residue" evidence="2">
    <location>
        <position position="133"/>
    </location>
</feature>
<reference evidence="2" key="4">
    <citation type="submission" date="2025-08" db="UniProtKB">
        <authorList>
            <consortium name="Ensembl"/>
        </authorList>
    </citation>
    <scope>IDENTIFICATION</scope>
</reference>
<dbReference type="ExpressionAtlas" id="D6RBT2">
    <property type="expression patterns" value="baseline and differential"/>
</dbReference>
<dbReference type="Ensembl" id="ENST00000512895.5">
    <property type="protein sequence ID" value="ENSP00000422559.1"/>
    <property type="gene ID" value="ENSG00000189157.14"/>
</dbReference>
<keyword evidence="3" id="KW-1185">Reference proteome</keyword>
<comment type="similarity">
    <text evidence="1">Belongs to the FAM47 family.</text>
</comment>
<dbReference type="AlphaFoldDB" id="D6RBT2"/>
<dbReference type="EMBL" id="AC034139">
    <property type="status" value="NOT_ANNOTATED_CDS"/>
    <property type="molecule type" value="Genomic_DNA"/>
</dbReference>
<dbReference type="Antibodypedia" id="64546">
    <property type="antibodies" value="29 antibodies from 10 providers"/>
</dbReference>
<reference evidence="2 3" key="2">
    <citation type="journal article" date="2004" name="Nature">
        <title>Finishing the euchromatic sequence of the human genome.</title>
        <authorList>
            <consortium name="International Human Genome Sequencing Consortium"/>
        </authorList>
    </citation>
    <scope>NUCLEOTIDE SEQUENCE [LARGE SCALE GENOMIC DNA]</scope>
</reference>
<dbReference type="Proteomes" id="UP000005640">
    <property type="component" value="Chromosome 4"/>
</dbReference>
<dbReference type="VEuPathDB" id="HostDB:ENSG00000189157"/>
<evidence type="ECO:0000256" key="1">
    <source>
        <dbReference type="ARBA" id="ARBA00005277"/>
    </source>
</evidence>
<dbReference type="Bgee" id="ENSG00000189157">
    <property type="expression patterns" value="Expressed in right uterine tube and 92 other cell types or tissues"/>
</dbReference>
<organism evidence="2 3">
    <name type="scientific">Homo sapiens</name>
    <name type="common">Human</name>
    <dbReference type="NCBI Taxonomy" id="9606"/>
    <lineage>
        <taxon>Eukaryota</taxon>
        <taxon>Metazoa</taxon>
        <taxon>Chordata</taxon>
        <taxon>Craniata</taxon>
        <taxon>Vertebrata</taxon>
        <taxon>Euteleostomi</taxon>
        <taxon>Mammalia</taxon>
        <taxon>Eutheria</taxon>
        <taxon>Euarchontoglires</taxon>
        <taxon>Primates</taxon>
        <taxon>Haplorrhini</taxon>
        <taxon>Catarrhini</taxon>
        <taxon>Hominidae</taxon>
        <taxon>Homo</taxon>
    </lineage>
</organism>
<protein>
    <submittedName>
        <fullName evidence="2">Family with sequence similarity 47 member E</fullName>
    </submittedName>
</protein>
<dbReference type="UCSC" id="uc062xlv.1">
    <property type="organism name" value="human"/>
</dbReference>
<accession>D6RBT2</accession>
<dbReference type="HGNC" id="HGNC:34343">
    <property type="gene designation" value="FAM47E"/>
</dbReference>
<reference evidence="2 3" key="3">
    <citation type="journal article" date="2005" name="Nature">
        <title>Generation and annotation of the DNA sequences of human chromosomes 2 and 4.</title>
        <authorList>
            <person name="Hillier L.W."/>
            <person name="Graves T.A."/>
            <person name="Fulton R.S."/>
            <person name="Fulton L.A."/>
            <person name="Pepin K.H."/>
            <person name="Minx P."/>
            <person name="Wagner-McPherson C."/>
            <person name="Layman D."/>
            <person name="Wylie K."/>
            <person name="Sekhon M."/>
            <person name="Becker M.C."/>
            <person name="Fewell G.A."/>
            <person name="Delehaunty K.D."/>
            <person name="Miner T.L."/>
            <person name="Nash W.E."/>
            <person name="Kremitzki C."/>
            <person name="Oddy L."/>
            <person name="Du H."/>
            <person name="Sun H."/>
            <person name="Bradshaw-Cordum H."/>
            <person name="Ali J."/>
            <person name="Carter J."/>
            <person name="Cordes M."/>
            <person name="Harris A."/>
            <person name="Isak A."/>
            <person name="van Brunt A."/>
            <person name="Nguyen C."/>
            <person name="Du F."/>
            <person name="Courtney L."/>
            <person name="Kalicki J."/>
            <person name="Ozersky P."/>
            <person name="Abbott S."/>
            <person name="Armstrong J."/>
            <person name="Belter E.A."/>
            <person name="Caruso L."/>
            <person name="Cedroni M."/>
            <person name="Cotton M."/>
            <person name="Davidson T."/>
            <person name="Desai A."/>
            <person name="Elliott G."/>
            <person name="Erb T."/>
            <person name="Fronick C."/>
            <person name="Gaige T."/>
            <person name="Haakenson W."/>
            <person name="Haglund K."/>
            <person name="Holmes A."/>
            <person name="Harkins R."/>
            <person name="Kim K."/>
            <person name="Kruchowski S.S."/>
            <person name="Strong C.M."/>
            <person name="Grewal N."/>
            <person name="Goyea E."/>
            <person name="Hou S."/>
            <person name="Levy A."/>
            <person name="Martinka S."/>
            <person name="Mead K."/>
            <person name="McLellan M.D."/>
            <person name="Meyer R."/>
            <person name="Randall-Maher J."/>
            <person name="Tomlinson C."/>
            <person name="Dauphin-Kohlberg S."/>
            <person name="Kozlowicz-Reilly A."/>
            <person name="Shah N."/>
            <person name="Swearengen-Shahid S."/>
            <person name="Snider J."/>
            <person name="Strong J.T."/>
            <person name="Thompson J."/>
            <person name="Yoakum M."/>
            <person name="Leonard S."/>
            <person name="Pearman C."/>
            <person name="Trani L."/>
            <person name="Radionenko M."/>
            <person name="Waligorski J.E."/>
            <person name="Wang C."/>
            <person name="Rock S.M."/>
            <person name="Tin-Wollam A.M."/>
            <person name="Maupin R."/>
            <person name="Latreille P."/>
            <person name="Wendl M.C."/>
            <person name="Yang S.P."/>
            <person name="Pohl C."/>
            <person name="Wallis J.W."/>
            <person name="Spieth J."/>
            <person name="Bieri T.A."/>
            <person name="Berkowicz N."/>
            <person name="Nelson J.O."/>
            <person name="Osborne J."/>
            <person name="Ding L."/>
            <person name="Meyer R."/>
            <person name="Sabo A."/>
            <person name="Shotland Y."/>
            <person name="Sinha P."/>
            <person name="Wohldmann P.E."/>
            <person name="Cook L.L."/>
            <person name="Hickenbotham M.T."/>
            <person name="Eldred J."/>
            <person name="Williams D."/>
            <person name="Jones T.A."/>
            <person name="She X."/>
            <person name="Ciccarelli F.D."/>
            <person name="Izaurralde E."/>
            <person name="Taylor J."/>
            <person name="Schmutz J."/>
            <person name="Myers R.M."/>
            <person name="Cox D.R."/>
            <person name="Huang X."/>
            <person name="McPherson J.D."/>
            <person name="Mardis E.R."/>
            <person name="Clifton S.W."/>
            <person name="Warren W.C."/>
            <person name="Chinwalla A.T."/>
            <person name="Eddy S.R."/>
            <person name="Marra M.A."/>
            <person name="Ovcharenko I."/>
            <person name="Furey T.S."/>
            <person name="Miller W."/>
            <person name="Eichler E.E."/>
            <person name="Bork P."/>
            <person name="Suyama M."/>
            <person name="Torrents D."/>
            <person name="Waterston R.H."/>
            <person name="Wilson R.K."/>
        </authorList>
    </citation>
    <scope>NUCLEOTIDE SEQUENCE [LARGE SCALE GENOMIC DNA]</scope>
</reference>
<dbReference type="PANTHER" id="PTHR46449">
    <property type="entry name" value="ZGC:158260"/>
    <property type="match status" value="1"/>
</dbReference>
<dbReference type="ChiTaRS" id="FAM47E">
    <property type="organism name" value="human"/>
</dbReference>
<keyword evidence="4" id="KW-1267">Proteomics identification</keyword>